<evidence type="ECO:0000313" key="1">
    <source>
        <dbReference type="EMBL" id="BAB24546.1"/>
    </source>
</evidence>
<protein>
    <submittedName>
        <fullName evidence="1">Uncharacterized protein</fullName>
    </submittedName>
</protein>
<organism evidence="1">
    <name type="scientific">Mus musculus</name>
    <name type="common">Mouse</name>
    <dbReference type="NCBI Taxonomy" id="10090"/>
    <lineage>
        <taxon>Eukaryota</taxon>
        <taxon>Metazoa</taxon>
        <taxon>Chordata</taxon>
        <taxon>Craniata</taxon>
        <taxon>Vertebrata</taxon>
        <taxon>Euteleostomi</taxon>
        <taxon>Mammalia</taxon>
        <taxon>Eutheria</taxon>
        <taxon>Euarchontoglires</taxon>
        <taxon>Glires</taxon>
        <taxon>Rodentia</taxon>
        <taxon>Myomorpha</taxon>
        <taxon>Muroidea</taxon>
        <taxon>Muridae</taxon>
        <taxon>Murinae</taxon>
        <taxon>Mus</taxon>
        <taxon>Mus</taxon>
    </lineage>
</organism>
<reference evidence="1" key="4">
    <citation type="submission" date="2000-07" db="EMBL/GenBank/DDBJ databases">
        <authorList>
            <person name="Adachi J."/>
            <person name="Aizawa K."/>
            <person name="Akahira S."/>
            <person name="Akimura T."/>
            <person name="Arai A."/>
            <person name="Aono H."/>
            <person name="Arakawa T."/>
            <person name="Bono H."/>
            <person name="Carninci P."/>
            <person name="Fukuda S."/>
            <person name="Fukunishi Y."/>
            <person name="Furuno M."/>
            <person name="Hanagaki T."/>
            <person name="Hara A."/>
            <person name="Hayatsu N."/>
            <person name="Hiramoto K."/>
            <person name="Hiraoka T."/>
            <person name="Hori F."/>
            <person name="Imotani K."/>
            <person name="Ishii Y."/>
            <person name="Itoh M."/>
            <person name="Izawa M."/>
            <person name="Kasukawa T."/>
            <person name="Kato H."/>
            <person name="Kawai J."/>
            <person name="Kojima Y."/>
            <person name="Konno H."/>
            <person name="Kouda M."/>
            <person name="Koya S."/>
            <person name="Kurihara C."/>
            <person name="Matsuyama T."/>
            <person name="Miyazaki A."/>
            <person name="Nishi K."/>
            <person name="Nomura K."/>
            <person name="Numazaki R."/>
            <person name="Ohno M."/>
            <person name="Okazaki Y."/>
            <person name="Okido T."/>
            <person name="Owa C."/>
            <person name="Saito H."/>
            <person name="Saito R."/>
            <person name="Sakai C."/>
            <person name="Sakai K."/>
            <person name="Sano H."/>
            <person name="Sasaki D."/>
            <person name="Shibata K."/>
            <person name="Shibata Y."/>
            <person name="Shinagawa A."/>
            <person name="Shiraki T."/>
            <person name="Sogabe Y."/>
            <person name="Suzuki H."/>
            <person name="Tagami M."/>
            <person name="Tagawa A."/>
            <person name="Takahashi F."/>
            <person name="Tanaka T."/>
            <person name="Tejima Y."/>
            <person name="Toya T."/>
            <person name="Yamamura T."/>
            <person name="Yasunishi A."/>
            <person name="Yoshida K."/>
            <person name="Yoshino M."/>
            <person name="Muramatsu M."/>
            <person name="Hayashizaki Y."/>
        </authorList>
    </citation>
    <scope>NUCLEOTIDE SEQUENCE</scope>
    <source>
        <strain evidence="1">C57BL/6J</strain>
        <tissue evidence="1">Testis</tissue>
    </source>
</reference>
<proteinExistence type="evidence at transcript level"/>
<dbReference type="MGI" id="MGI:1917234">
    <property type="gene designation" value="1700025O08Rik"/>
</dbReference>
<dbReference type="AlphaFoldDB" id="Q9CVV8"/>
<feature type="non-terminal residue" evidence="1">
    <location>
        <position position="112"/>
    </location>
</feature>
<reference evidence="1" key="6">
    <citation type="journal article" date="2002" name="Nature">
        <title>Analysis of the mouse transcriptome based on functional annotation of 60,770 full-length cDNAs.</title>
        <authorList>
            <consortium name="The FANTOM Consortium and the RIKEN Genome Exploration Research Group Phase I and II Team"/>
        </authorList>
    </citation>
    <scope>NUCLEOTIDE SEQUENCE</scope>
    <source>
        <strain evidence="1">C57BL/6J</strain>
        <tissue evidence="1">Testis</tissue>
    </source>
</reference>
<reference evidence="1" key="1">
    <citation type="journal article" date="1999" name="Methods Enzymol.">
        <title>High-efficiency full-length cDNA cloning.</title>
        <authorList>
            <person name="Carninci P."/>
            <person name="Hayashizaki Y."/>
        </authorList>
    </citation>
    <scope>NUCLEOTIDE SEQUENCE</scope>
    <source>
        <strain evidence="1">C57BL/6J</strain>
        <tissue evidence="1">Testis</tissue>
    </source>
</reference>
<reference evidence="1" key="8">
    <citation type="journal article" date="2005" name="Science">
        <title>Antisense Transcription in the Mammalian Transcriptome.</title>
        <authorList>
            <consortium name="RIKEN Genome Exploration Research Group and Genome Science Group (Genome Network Project Core Group) and the FANTOM Consortium"/>
        </authorList>
    </citation>
    <scope>NUCLEOTIDE SEQUENCE</scope>
    <source>
        <strain evidence="1">C57BL/6J</strain>
        <tissue evidence="1">Testis</tissue>
    </source>
</reference>
<dbReference type="EMBL" id="AK006362">
    <property type="protein sequence ID" value="BAB24546.1"/>
    <property type="molecule type" value="mRNA"/>
</dbReference>
<evidence type="ECO:0000313" key="2">
    <source>
        <dbReference type="MGI" id="MGI:1917234"/>
    </source>
</evidence>
<name>Q9CVV8_MOUSE</name>
<reference evidence="1" key="3">
    <citation type="journal article" date="2000" name="Genome Res.">
        <title>RIKEN integrated sequence analysis (RISA) system--384-format sequencing pipeline with 384 multicapillary sequencer.</title>
        <authorList>
            <person name="Shibata K."/>
            <person name="Itoh M."/>
            <person name="Aizawa K."/>
            <person name="Nagaoka S."/>
            <person name="Sasaki N."/>
            <person name="Carninci P."/>
            <person name="Konno H."/>
            <person name="Akiyama J."/>
            <person name="Nishi K."/>
            <person name="Kitsunai T."/>
            <person name="Tashiro H."/>
            <person name="Itoh M."/>
            <person name="Sumi N."/>
            <person name="Ishii Y."/>
            <person name="Nakamura S."/>
            <person name="Hazama M."/>
            <person name="Nishine T."/>
            <person name="Harada A."/>
            <person name="Yamamoto R."/>
            <person name="Matsumoto H."/>
            <person name="Sakaguchi S."/>
            <person name="Ikegami T."/>
            <person name="Kashiwagi K."/>
            <person name="Fujiwake S."/>
            <person name="Inoue K."/>
            <person name="Togawa Y."/>
            <person name="Izawa M."/>
            <person name="Ohara E."/>
            <person name="Watahiki M."/>
            <person name="Yoneda Y."/>
            <person name="Ishikawa T."/>
            <person name="Ozawa K."/>
            <person name="Tanaka T."/>
            <person name="Matsuura S."/>
            <person name="Kawai J."/>
            <person name="Okazaki Y."/>
            <person name="Muramatsu M."/>
            <person name="Inoue Y."/>
            <person name="Kira A."/>
            <person name="Hayashizaki Y."/>
        </authorList>
    </citation>
    <scope>NUCLEOTIDE SEQUENCE</scope>
    <source>
        <strain evidence="1">C57BL/6J</strain>
        <tissue evidence="1">Testis</tissue>
    </source>
</reference>
<dbReference type="AGR" id="MGI:1917234"/>
<sequence length="112" mass="12236">MSLTFPASISMSQINNYYFGMIGFFHFYVCTIVSTRNTGYVGTGCGTNVGLKLTTVLLPQPSECESLKVPCGPEVCAAWITAEMCISIQRDKGVGFYSQAFCYLNKVIGCLM</sequence>
<gene>
    <name evidence="2" type="primary">1700025O08Rik</name>
</gene>
<accession>Q9CVV8</accession>
<reference evidence="1" key="5">
    <citation type="journal article" date="2001" name="Nature">
        <title>Functional annotation of a full-length mouse cDNA collection.</title>
        <authorList>
            <consortium name="The RIKEN Genome Exploration Research Group Phase II Team and the FANTOM Consortium"/>
        </authorList>
    </citation>
    <scope>NUCLEOTIDE SEQUENCE</scope>
    <source>
        <strain evidence="1">C57BL/6J</strain>
        <tissue evidence="1">Testis</tissue>
    </source>
</reference>
<reference evidence="1" key="7">
    <citation type="journal article" date="2005" name="Science">
        <title>The Transcriptional Landscape of the Mammalian Genome.</title>
        <authorList>
            <consortium name="The FANTOM Consortium"/>
            <consortium name="Riken Genome Exploration Research Group and Genome Science Group (Genome Network Project Core Group)"/>
        </authorList>
    </citation>
    <scope>NUCLEOTIDE SEQUENCE</scope>
    <source>
        <strain evidence="1">C57BL/6J</strain>
        <tissue evidence="1">Testis</tissue>
    </source>
</reference>
<reference evidence="1" key="2">
    <citation type="journal article" date="2000" name="Genome Res.">
        <title>Normalization and subtraction of cap-trapper-selected cDNAs to prepare full-length cDNA libraries for rapid discovery of new genes.</title>
        <authorList>
            <person name="Carninci P."/>
            <person name="Shibata Y."/>
            <person name="Hayatsu N."/>
            <person name="Sugahara Y."/>
            <person name="Shibata K."/>
            <person name="Itoh M."/>
            <person name="Konno H."/>
            <person name="Okazaki Y."/>
            <person name="Muramatsu M."/>
            <person name="Hayashizaki Y."/>
        </authorList>
    </citation>
    <scope>NUCLEOTIDE SEQUENCE</scope>
    <source>
        <strain evidence="1">C57BL/6J</strain>
        <tissue evidence="1">Testis</tissue>
    </source>
</reference>